<dbReference type="EMBL" id="JAGSOT010000018">
    <property type="protein sequence ID" value="MBR7795929.1"/>
    <property type="molecule type" value="Genomic_DNA"/>
</dbReference>
<evidence type="ECO:0000256" key="1">
    <source>
        <dbReference type="PROSITE-ProRule" id="PRU00339"/>
    </source>
</evidence>
<dbReference type="SMART" id="SM00028">
    <property type="entry name" value="TPR"/>
    <property type="match status" value="2"/>
</dbReference>
<dbReference type="RefSeq" id="WP_026681662.1">
    <property type="nucleotide sequence ID" value="NZ_BAAACY010000172.1"/>
</dbReference>
<accession>A0A941DVL5</accession>
<keyword evidence="3" id="KW-1185">Reference proteome</keyword>
<dbReference type="AlphaFoldDB" id="A0A941DVL5"/>
<comment type="caution">
    <text evidence="2">The sequence shown here is derived from an EMBL/GenBank/DDBJ whole genome shotgun (WGS) entry which is preliminary data.</text>
</comment>
<feature type="repeat" description="TPR" evidence="1">
    <location>
        <begin position="22"/>
        <end position="55"/>
    </location>
</feature>
<dbReference type="PROSITE" id="PS50005">
    <property type="entry name" value="TPR"/>
    <property type="match status" value="1"/>
</dbReference>
<dbReference type="Proteomes" id="UP000675284">
    <property type="component" value="Unassembled WGS sequence"/>
</dbReference>
<reference evidence="2" key="1">
    <citation type="submission" date="2021-04" db="EMBL/GenBank/DDBJ databases">
        <title>Isolation and polyphasic classification of algal microorganism.</title>
        <authorList>
            <person name="Wang S."/>
        </authorList>
    </citation>
    <scope>NUCLEOTIDE SEQUENCE</scope>
    <source>
        <strain evidence="2">720a</strain>
    </source>
</reference>
<protein>
    <recommendedName>
        <fullName evidence="4">Tetratricopeptide repeat protein</fullName>
    </recommendedName>
</protein>
<sequence>MQHVTNNINGKQNNVLPFIPEGDFYFTKGVEAFQKRKFDIAVKWLKKAVEKKPSDALYQCQLSIIYTEIGSYHAANQLLTNVLQSSEYVDCYYLLANNYAHLGLLNDAKKYADLYLEKEPEGDFSEEAFRLLELINIEDDEDIDDWELEDEDELLIYQETVFYHMENMEWDKAIPVLEEMMTLFPEHKMTKHDYTQALFFSGHPEEAIEMELTMLKEDPNSLYSHTNLALFYYQIGAQEEYDLHIQTLLNVYPIHEQQKLRIAVTLSRTGEHEAAYPRFSSLVKAKVKGHPSYFRWYTKSAYYIGEQEKATVIWQEGIKKHPKLTKEEAPWEQSSRN</sequence>
<organism evidence="2 3">
    <name type="scientific">Virgibacillus salarius</name>
    <dbReference type="NCBI Taxonomy" id="447199"/>
    <lineage>
        <taxon>Bacteria</taxon>
        <taxon>Bacillati</taxon>
        <taxon>Bacillota</taxon>
        <taxon>Bacilli</taxon>
        <taxon>Bacillales</taxon>
        <taxon>Bacillaceae</taxon>
        <taxon>Virgibacillus</taxon>
    </lineage>
</organism>
<dbReference type="InterPro" id="IPR011990">
    <property type="entry name" value="TPR-like_helical_dom_sf"/>
</dbReference>
<name>A0A941DVL5_9BACI</name>
<evidence type="ECO:0000313" key="3">
    <source>
        <dbReference type="Proteomes" id="UP000675284"/>
    </source>
</evidence>
<dbReference type="Gene3D" id="1.25.40.10">
    <property type="entry name" value="Tetratricopeptide repeat domain"/>
    <property type="match status" value="1"/>
</dbReference>
<gene>
    <name evidence="2" type="ORF">KCX74_07710</name>
</gene>
<proteinExistence type="predicted"/>
<dbReference type="SUPFAM" id="SSF48452">
    <property type="entry name" value="TPR-like"/>
    <property type="match status" value="2"/>
</dbReference>
<evidence type="ECO:0008006" key="4">
    <source>
        <dbReference type="Google" id="ProtNLM"/>
    </source>
</evidence>
<keyword evidence="1" id="KW-0802">TPR repeat</keyword>
<evidence type="ECO:0000313" key="2">
    <source>
        <dbReference type="EMBL" id="MBR7795929.1"/>
    </source>
</evidence>
<dbReference type="InterPro" id="IPR019734">
    <property type="entry name" value="TPR_rpt"/>
</dbReference>